<evidence type="ECO:0000256" key="3">
    <source>
        <dbReference type="ARBA" id="ARBA00022692"/>
    </source>
</evidence>
<dbReference type="GO" id="GO:0005886">
    <property type="term" value="C:plasma membrane"/>
    <property type="evidence" value="ECO:0007669"/>
    <property type="project" value="UniProtKB-SubCell"/>
</dbReference>
<evidence type="ECO:0000256" key="5">
    <source>
        <dbReference type="ARBA" id="ARBA00023136"/>
    </source>
</evidence>
<feature type="domain" description="ABC3 transporter permease C-terminal" evidence="7">
    <location>
        <begin position="287"/>
        <end position="403"/>
    </location>
</feature>
<dbReference type="RefSeq" id="WP_039140527.1">
    <property type="nucleotide sequence ID" value="NZ_JSVC01000015.1"/>
</dbReference>
<feature type="transmembrane region" description="Helical" evidence="6">
    <location>
        <begin position="423"/>
        <end position="443"/>
    </location>
</feature>
<dbReference type="InterPro" id="IPR025857">
    <property type="entry name" value="MacB_PCD"/>
</dbReference>
<feature type="domain" description="MacB-like periplasmic core" evidence="8">
    <location>
        <begin position="430"/>
        <end position="630"/>
    </location>
</feature>
<dbReference type="AlphaFoldDB" id="A0A0C1LFB0"/>
<dbReference type="Pfam" id="PF02687">
    <property type="entry name" value="FtsX"/>
    <property type="match status" value="2"/>
</dbReference>
<evidence type="ECO:0000259" key="8">
    <source>
        <dbReference type="Pfam" id="PF12704"/>
    </source>
</evidence>
<comment type="caution">
    <text evidence="9">The sequence shown here is derived from an EMBL/GenBank/DDBJ whole genome shotgun (WGS) entry which is preliminary data.</text>
</comment>
<feature type="transmembrane region" description="Helical" evidence="6">
    <location>
        <begin position="21"/>
        <end position="42"/>
    </location>
</feature>
<dbReference type="OrthoDB" id="5933722at2"/>
<proteinExistence type="predicted"/>
<keyword evidence="4 6" id="KW-1133">Transmembrane helix</keyword>
<feature type="transmembrane region" description="Helical" evidence="6">
    <location>
        <begin position="281"/>
        <end position="303"/>
    </location>
</feature>
<dbReference type="Proteomes" id="UP000031408">
    <property type="component" value="Unassembled WGS sequence"/>
</dbReference>
<keyword evidence="2" id="KW-1003">Cell membrane</keyword>
<evidence type="ECO:0000256" key="6">
    <source>
        <dbReference type="SAM" id="Phobius"/>
    </source>
</evidence>
<keyword evidence="5 6" id="KW-0472">Membrane</keyword>
<sequence length="787" mass="88142">MIRNYFVIAWRNLQRNKTYSFINIAGLAMGMAVAMLVGLWIWDEISYNSSIENHAQLAQVLVNQSEAENAEVYTDNTVAMPVGDALRTGFGKQISRVSLTSHNGDHILASGDKKLYRAGKWVQQDFPGMFSLKMLQGDRNALKDPSSILLAQSTAKALFGNEDAINKIIRVDNKQEMKVAGVYEDFSHNTSFHETKLLLPWENKENYLWTKAMTAWQNHCGEAFVELQPGVNVNSVSEKIKNLPTKHIERWKEEIMLHPFDRLNLYTDFKNGKESGGRIDFIRLMAIIGVFVLVLACINFMNLSTARSEKRAKEVGIRKAVGSLRKQLIGQFLGESVVTSSLAAFLAIVIVQISLPAFNGLADKQITIEWTNPWLWLLIVAFTLLTGMLAGSYPAFYLSSFEPVKVLKGVFRSGRLASLPRKMLVVVQFTVSIALIIGTIVVFRQVQYSKSRPVGYDRERLISVPLTPDLFGRLELLTDALMKTGAVENVSESSQSTAYFNNNNSIEWRGKDPNQVNFFRDVNVTHDYGKTVSWNIKNGRDFSKEFATDSASAIVNETAAKIMGFRDAVGERVKYHGKEYTIVGVAQDMLTQSPYDEMQPTIFFCDGWMGVILVKLSSAAPVREALAKIAPVFSVLSPNSPFEYKFIDDEYARKFTSEERIGSLAGLFAVLAIFISSLGLFGLSSFVAEQRNKEIGVRKVLGASVFSLWRLMSKEFVVLVLVSLLVAIPIAYYFMHGWLQNYNFRTDLSWWIFALAGSGALVITLLTVSFQSIKTAIANPLKSLRTE</sequence>
<feature type="transmembrane region" description="Helical" evidence="6">
    <location>
        <begin position="748"/>
        <end position="768"/>
    </location>
</feature>
<dbReference type="InterPro" id="IPR003838">
    <property type="entry name" value="ABC3_permease_C"/>
</dbReference>
<evidence type="ECO:0000256" key="2">
    <source>
        <dbReference type="ARBA" id="ARBA00022475"/>
    </source>
</evidence>
<dbReference type="PANTHER" id="PTHR30572:SF18">
    <property type="entry name" value="ABC-TYPE MACROLIDE FAMILY EXPORT SYSTEM PERMEASE COMPONENT 2"/>
    <property type="match status" value="1"/>
</dbReference>
<dbReference type="PANTHER" id="PTHR30572">
    <property type="entry name" value="MEMBRANE COMPONENT OF TRANSPORTER-RELATED"/>
    <property type="match status" value="1"/>
</dbReference>
<feature type="transmembrane region" description="Helical" evidence="6">
    <location>
        <begin position="374"/>
        <end position="398"/>
    </location>
</feature>
<dbReference type="EMBL" id="JSVC01000015">
    <property type="protein sequence ID" value="KIC94013.1"/>
    <property type="molecule type" value="Genomic_DNA"/>
</dbReference>
<evidence type="ECO:0000256" key="4">
    <source>
        <dbReference type="ARBA" id="ARBA00022989"/>
    </source>
</evidence>
<feature type="transmembrane region" description="Helical" evidence="6">
    <location>
        <begin position="332"/>
        <end position="354"/>
    </location>
</feature>
<evidence type="ECO:0000256" key="1">
    <source>
        <dbReference type="ARBA" id="ARBA00004651"/>
    </source>
</evidence>
<comment type="subcellular location">
    <subcellularLocation>
        <location evidence="1">Cell membrane</location>
        <topology evidence="1">Multi-pass membrane protein</topology>
    </subcellularLocation>
</comment>
<dbReference type="InterPro" id="IPR050250">
    <property type="entry name" value="Macrolide_Exporter_MacB"/>
</dbReference>
<keyword evidence="10" id="KW-1185">Reference proteome</keyword>
<dbReference type="STRING" id="1349421.OI18_13400"/>
<dbReference type="Pfam" id="PF12704">
    <property type="entry name" value="MacB_PCD"/>
    <property type="match status" value="2"/>
</dbReference>
<evidence type="ECO:0000313" key="9">
    <source>
        <dbReference type="EMBL" id="KIC94013.1"/>
    </source>
</evidence>
<name>A0A0C1LFB0_9BACT</name>
<keyword evidence="3 6" id="KW-0812">Transmembrane</keyword>
<reference evidence="9 10" key="1">
    <citation type="submission" date="2014-11" db="EMBL/GenBank/DDBJ databases">
        <title>Genome sequence of Flavihumibacter solisilvae 3-3.</title>
        <authorList>
            <person name="Zhou G."/>
            <person name="Li M."/>
            <person name="Wang G."/>
        </authorList>
    </citation>
    <scope>NUCLEOTIDE SEQUENCE [LARGE SCALE GENOMIC DNA]</scope>
    <source>
        <strain evidence="9 10">3-3</strain>
    </source>
</reference>
<feature type="transmembrane region" description="Helical" evidence="6">
    <location>
        <begin position="664"/>
        <end position="688"/>
    </location>
</feature>
<feature type="transmembrane region" description="Helical" evidence="6">
    <location>
        <begin position="716"/>
        <end position="736"/>
    </location>
</feature>
<accession>A0A0C1LFB0</accession>
<evidence type="ECO:0000313" key="10">
    <source>
        <dbReference type="Proteomes" id="UP000031408"/>
    </source>
</evidence>
<feature type="domain" description="ABC3 transporter permease C-terminal" evidence="7">
    <location>
        <begin position="667"/>
        <end position="779"/>
    </location>
</feature>
<gene>
    <name evidence="9" type="ORF">OI18_13400</name>
</gene>
<protein>
    <submittedName>
        <fullName evidence="9">ABC transporter permease</fullName>
    </submittedName>
</protein>
<evidence type="ECO:0000259" key="7">
    <source>
        <dbReference type="Pfam" id="PF02687"/>
    </source>
</evidence>
<feature type="domain" description="MacB-like periplasmic core" evidence="8">
    <location>
        <begin position="20"/>
        <end position="242"/>
    </location>
</feature>
<organism evidence="9 10">
    <name type="scientific">Flavihumibacter solisilvae</name>
    <dbReference type="NCBI Taxonomy" id="1349421"/>
    <lineage>
        <taxon>Bacteria</taxon>
        <taxon>Pseudomonadati</taxon>
        <taxon>Bacteroidota</taxon>
        <taxon>Chitinophagia</taxon>
        <taxon>Chitinophagales</taxon>
        <taxon>Chitinophagaceae</taxon>
        <taxon>Flavihumibacter</taxon>
    </lineage>
</organism>
<dbReference type="GO" id="GO:0022857">
    <property type="term" value="F:transmembrane transporter activity"/>
    <property type="evidence" value="ECO:0007669"/>
    <property type="project" value="TreeGrafter"/>
</dbReference>